<feature type="transmembrane region" description="Helical" evidence="7">
    <location>
        <begin position="316"/>
        <end position="338"/>
    </location>
</feature>
<evidence type="ECO:0000313" key="10">
    <source>
        <dbReference type="Proteomes" id="UP001379533"/>
    </source>
</evidence>
<feature type="transmembrane region" description="Helical" evidence="7">
    <location>
        <begin position="287"/>
        <end position="310"/>
    </location>
</feature>
<keyword evidence="5 7" id="KW-0472">Membrane</keyword>
<evidence type="ECO:0000256" key="6">
    <source>
        <dbReference type="ARBA" id="ARBA00023157"/>
    </source>
</evidence>
<gene>
    <name evidence="9" type="ORF">LZC95_23545</name>
</gene>
<feature type="transmembrane region" description="Helical" evidence="7">
    <location>
        <begin position="132"/>
        <end position="150"/>
    </location>
</feature>
<keyword evidence="10" id="KW-1185">Reference proteome</keyword>
<dbReference type="Proteomes" id="UP001379533">
    <property type="component" value="Chromosome"/>
</dbReference>
<dbReference type="CDD" id="cd17328">
    <property type="entry name" value="MFS_spinster_like"/>
    <property type="match status" value="1"/>
</dbReference>
<dbReference type="PANTHER" id="PTHR23505">
    <property type="entry name" value="SPINSTER"/>
    <property type="match status" value="1"/>
</dbReference>
<feature type="transmembrane region" description="Helical" evidence="7">
    <location>
        <begin position="247"/>
        <end position="267"/>
    </location>
</feature>
<dbReference type="InterPro" id="IPR011701">
    <property type="entry name" value="MFS"/>
</dbReference>
<dbReference type="Gene3D" id="1.20.1250.20">
    <property type="entry name" value="MFS general substrate transporter like domains"/>
    <property type="match status" value="1"/>
</dbReference>
<evidence type="ECO:0000313" key="9">
    <source>
        <dbReference type="EMBL" id="WXA99776.1"/>
    </source>
</evidence>
<organism evidence="9 10">
    <name type="scientific">Pendulispora brunnea</name>
    <dbReference type="NCBI Taxonomy" id="2905690"/>
    <lineage>
        <taxon>Bacteria</taxon>
        <taxon>Pseudomonadati</taxon>
        <taxon>Myxococcota</taxon>
        <taxon>Myxococcia</taxon>
        <taxon>Myxococcales</taxon>
        <taxon>Sorangiineae</taxon>
        <taxon>Pendulisporaceae</taxon>
        <taxon>Pendulispora</taxon>
    </lineage>
</organism>
<dbReference type="SUPFAM" id="SSF103473">
    <property type="entry name" value="MFS general substrate transporter"/>
    <property type="match status" value="1"/>
</dbReference>
<evidence type="ECO:0000256" key="4">
    <source>
        <dbReference type="ARBA" id="ARBA00022989"/>
    </source>
</evidence>
<feature type="transmembrane region" description="Helical" evidence="7">
    <location>
        <begin position="43"/>
        <end position="62"/>
    </location>
</feature>
<dbReference type="Pfam" id="PF03137">
    <property type="entry name" value="OATP"/>
    <property type="match status" value="1"/>
</dbReference>
<dbReference type="RefSeq" id="WP_394850420.1">
    <property type="nucleotide sequence ID" value="NZ_CP089982.1"/>
</dbReference>
<keyword evidence="4 7" id="KW-1133">Transmembrane helix</keyword>
<dbReference type="EMBL" id="CP089982">
    <property type="protein sequence ID" value="WXA99776.1"/>
    <property type="molecule type" value="Genomic_DNA"/>
</dbReference>
<feature type="transmembrane region" description="Helical" evidence="7">
    <location>
        <begin position="382"/>
        <end position="399"/>
    </location>
</feature>
<evidence type="ECO:0000256" key="5">
    <source>
        <dbReference type="ARBA" id="ARBA00023136"/>
    </source>
</evidence>
<protein>
    <submittedName>
        <fullName evidence="9">MFS transporter</fullName>
    </submittedName>
</protein>
<feature type="transmembrane region" description="Helical" evidence="7">
    <location>
        <begin position="99"/>
        <end position="120"/>
    </location>
</feature>
<evidence type="ECO:0000259" key="8">
    <source>
        <dbReference type="PROSITE" id="PS50850"/>
    </source>
</evidence>
<feature type="transmembrane region" description="Helical" evidence="7">
    <location>
        <begin position="350"/>
        <end position="370"/>
    </location>
</feature>
<feature type="transmembrane region" description="Helical" evidence="7">
    <location>
        <begin position="162"/>
        <end position="182"/>
    </location>
</feature>
<feature type="transmembrane region" description="Helical" evidence="7">
    <location>
        <begin position="74"/>
        <end position="93"/>
    </location>
</feature>
<proteinExistence type="predicted"/>
<accession>A0ABZ2KMK1</accession>
<dbReference type="InterPro" id="IPR020846">
    <property type="entry name" value="MFS_dom"/>
</dbReference>
<evidence type="ECO:0000256" key="1">
    <source>
        <dbReference type="ARBA" id="ARBA00004141"/>
    </source>
</evidence>
<reference evidence="9 10" key="1">
    <citation type="submission" date="2021-12" db="EMBL/GenBank/DDBJ databases">
        <title>Discovery of the Pendulisporaceae a myxobacterial family with distinct sporulation behavior and unique specialized metabolism.</title>
        <authorList>
            <person name="Garcia R."/>
            <person name="Popoff A."/>
            <person name="Bader C.D."/>
            <person name="Loehr J."/>
            <person name="Walesch S."/>
            <person name="Walt C."/>
            <person name="Boldt J."/>
            <person name="Bunk B."/>
            <person name="Haeckl F.J.F.P.J."/>
            <person name="Gunesch A.P."/>
            <person name="Birkelbach J."/>
            <person name="Nuebel U."/>
            <person name="Pietschmann T."/>
            <person name="Bach T."/>
            <person name="Mueller R."/>
        </authorList>
    </citation>
    <scope>NUCLEOTIDE SEQUENCE [LARGE SCALE GENOMIC DNA]</scope>
    <source>
        <strain evidence="9 10">MSr12523</strain>
    </source>
</reference>
<keyword evidence="3 7" id="KW-0812">Transmembrane</keyword>
<dbReference type="InterPro" id="IPR036259">
    <property type="entry name" value="MFS_trans_sf"/>
</dbReference>
<dbReference type="PANTHER" id="PTHR23505:SF79">
    <property type="entry name" value="PROTEIN SPINSTER"/>
    <property type="match status" value="1"/>
</dbReference>
<feature type="transmembrane region" description="Helical" evidence="7">
    <location>
        <begin position="213"/>
        <end position="235"/>
    </location>
</feature>
<evidence type="ECO:0000256" key="2">
    <source>
        <dbReference type="ARBA" id="ARBA00022448"/>
    </source>
</evidence>
<dbReference type="Pfam" id="PF07690">
    <property type="entry name" value="MFS_1"/>
    <property type="match status" value="1"/>
</dbReference>
<evidence type="ECO:0000256" key="7">
    <source>
        <dbReference type="SAM" id="Phobius"/>
    </source>
</evidence>
<keyword evidence="6" id="KW-1015">Disulfide bond</keyword>
<comment type="subcellular location">
    <subcellularLocation>
        <location evidence="1">Membrane</location>
        <topology evidence="1">Multi-pass membrane protein</topology>
    </subcellularLocation>
</comment>
<feature type="domain" description="Major facilitator superfamily (MFS) profile" evidence="8">
    <location>
        <begin position="8"/>
        <end position="406"/>
    </location>
</feature>
<dbReference type="PROSITE" id="PS50850">
    <property type="entry name" value="MFS"/>
    <property type="match status" value="1"/>
</dbReference>
<dbReference type="InterPro" id="IPR004156">
    <property type="entry name" value="OATP"/>
</dbReference>
<name>A0ABZ2KMK1_9BACT</name>
<dbReference type="InterPro" id="IPR044770">
    <property type="entry name" value="MFS_spinster-like"/>
</dbReference>
<evidence type="ECO:0000256" key="3">
    <source>
        <dbReference type="ARBA" id="ARBA00022692"/>
    </source>
</evidence>
<sequence>MIRRPLVILILLTGLNLLNYLDRYVLSAVLPKIEAELALTKLVEGTAATVFLVGYFATSPMFGVLGDRGRRTRLMALGVAVWSLATLWTGFAAGKWSLLASRAFVGIGEASYATIAPTIIDDLAPPEKRGRWLSVFYTAMPIGSALGYLTGGFVEHAFGWRAAFFVAGGPGLLLALLCLAVVEPERRAVAKAKEPMLTAMRDLYPRRTYRRAVLGYAAYTFAIGGLAFWAPTFLYETFHLDLKTANFRFGMVTVVGGAIGTVIGGFLGDKAAKQDRGESHPDQNASLGYLSVCAWSTALGAPLTALCFVADSAGTFFAVALACEIALFVSQSPVNAALLRSVPEERRASAMALSIFAIHLFGDLWSPPLIGALADQLPMRAAMFLITAGFAIGAIIWFVPGKPLKKQANPASAN</sequence>
<keyword evidence="2" id="KW-0813">Transport</keyword>